<dbReference type="EMBL" id="JAEKNR010000097">
    <property type="protein sequence ID" value="MBJ7598145.1"/>
    <property type="molecule type" value="Genomic_DNA"/>
</dbReference>
<dbReference type="AlphaFoldDB" id="A0A934N2I2"/>
<gene>
    <name evidence="1" type="ORF">JF922_08675</name>
</gene>
<reference evidence="1" key="1">
    <citation type="submission" date="2020-10" db="EMBL/GenBank/DDBJ databases">
        <title>Ca. Dormibacterota MAGs.</title>
        <authorList>
            <person name="Montgomery K."/>
        </authorList>
    </citation>
    <scope>NUCLEOTIDE SEQUENCE [LARGE SCALE GENOMIC DNA]</scope>
    <source>
        <strain evidence="1">SC8812_S17_10</strain>
    </source>
</reference>
<dbReference type="SUPFAM" id="SSF51658">
    <property type="entry name" value="Xylose isomerase-like"/>
    <property type="match status" value="1"/>
</dbReference>
<keyword evidence="2" id="KW-1185">Reference proteome</keyword>
<evidence type="ECO:0000313" key="2">
    <source>
        <dbReference type="Proteomes" id="UP000612893"/>
    </source>
</evidence>
<dbReference type="Gene3D" id="3.20.20.150">
    <property type="entry name" value="Divalent-metal-dependent TIM barrel enzymes"/>
    <property type="match status" value="1"/>
</dbReference>
<dbReference type="Proteomes" id="UP000612893">
    <property type="component" value="Unassembled WGS sequence"/>
</dbReference>
<comment type="caution">
    <text evidence="1">The sequence shown here is derived from an EMBL/GenBank/DDBJ whole genome shotgun (WGS) entry which is preliminary data.</text>
</comment>
<sequence length="352" mass="38526">MTASSSSRPGWASLPSVHGLFQRRIEGDDALLRLARLRFAEAGLAAEVYADTPSQLEAVLRFVPAESRRPMVHLNRAVSLLRERDRESIEELAGLFGGRVSGFVVHDQREMSTNLEDVVSGMRELGSRLASRPDSPYVFLEYAAGLDPATFVEIAERLRDADHVGVCIDIGHVGIVEARRNFAARHPGLELSRLTPQDARLPELAADVQAAVGQALPAVLEMTRAVGGIGKPVHFHLHDGHPIIPGLSDHFGFLTRVAIPFDYEGRRSLDQMYGPAGLDRIVSAVLQHCGAGQGSLTLEIHQAEGRLPLDGAVRLFSHWHDLTNAERMNYWLSVLAENNVLLSSALHQRSGD</sequence>
<dbReference type="InterPro" id="IPR036237">
    <property type="entry name" value="Xyl_isomerase-like_sf"/>
</dbReference>
<accession>A0A934N2I2</accession>
<evidence type="ECO:0000313" key="1">
    <source>
        <dbReference type="EMBL" id="MBJ7598145.1"/>
    </source>
</evidence>
<protein>
    <recommendedName>
        <fullName evidence="3">Xylose isomerase-like TIM barrel domain-containing protein</fullName>
    </recommendedName>
</protein>
<evidence type="ECO:0008006" key="3">
    <source>
        <dbReference type="Google" id="ProtNLM"/>
    </source>
</evidence>
<name>A0A934N2I2_9BACT</name>
<organism evidence="1 2">
    <name type="scientific">Candidatus Nephthysia bennettiae</name>
    <dbReference type="NCBI Taxonomy" id="3127016"/>
    <lineage>
        <taxon>Bacteria</taxon>
        <taxon>Bacillati</taxon>
        <taxon>Candidatus Dormiibacterota</taxon>
        <taxon>Candidatus Dormibacteria</taxon>
        <taxon>Candidatus Dormibacterales</taxon>
        <taxon>Candidatus Dormibacteraceae</taxon>
        <taxon>Candidatus Nephthysia</taxon>
    </lineage>
</organism>
<proteinExistence type="predicted"/>
<dbReference type="RefSeq" id="WP_338200912.1">
    <property type="nucleotide sequence ID" value="NZ_JAEKNR010000097.1"/>
</dbReference>